<dbReference type="PROSITE" id="PS51257">
    <property type="entry name" value="PROKAR_LIPOPROTEIN"/>
    <property type="match status" value="1"/>
</dbReference>
<sequence>MKKVTMLALLAIPALFTMSCSEDQDVAPTASLKSSAEALATGNGAPSGEHYNLNIIGVPKGKSATMDGNSGHRIFVNLDGNSKILLAEGDTYQVLDANGTDGDGAKFQLPNPDVDNDGITSYSVWARALGKPGGSSVMTTCAYDPIAMEDVCSTENLVSVREKGKSSFTNVSKDLLYIYADLDSDGTTERYPLFDDRLQDYYWSYDNNGLKVLQLRFYEIPTNVN</sequence>
<keyword evidence="3" id="KW-1185">Reference proteome</keyword>
<proteinExistence type="predicted"/>
<evidence type="ECO:0000256" key="1">
    <source>
        <dbReference type="SAM" id="SignalP"/>
    </source>
</evidence>
<keyword evidence="1" id="KW-0732">Signal</keyword>
<feature type="signal peptide" evidence="1">
    <location>
        <begin position="1"/>
        <end position="19"/>
    </location>
</feature>
<accession>A0ABW5CYD4</accession>
<gene>
    <name evidence="2" type="ORF">ACFSKP_14280</name>
</gene>
<evidence type="ECO:0000313" key="3">
    <source>
        <dbReference type="Proteomes" id="UP001597374"/>
    </source>
</evidence>
<protein>
    <recommendedName>
        <fullName evidence="4">Lipoprotein</fullName>
    </recommendedName>
</protein>
<evidence type="ECO:0000313" key="2">
    <source>
        <dbReference type="EMBL" id="MFD2247431.1"/>
    </source>
</evidence>
<name>A0ABW5CYD4_9BACT</name>
<dbReference type="RefSeq" id="WP_250430363.1">
    <property type="nucleotide sequence ID" value="NZ_JALPRR010000003.1"/>
</dbReference>
<comment type="caution">
    <text evidence="2">The sequence shown here is derived from an EMBL/GenBank/DDBJ whole genome shotgun (WGS) entry which is preliminary data.</text>
</comment>
<dbReference type="Proteomes" id="UP001597374">
    <property type="component" value="Unassembled WGS sequence"/>
</dbReference>
<organism evidence="2 3">
    <name type="scientific">Pontibacter ruber</name>
    <dbReference type="NCBI Taxonomy" id="1343895"/>
    <lineage>
        <taxon>Bacteria</taxon>
        <taxon>Pseudomonadati</taxon>
        <taxon>Bacteroidota</taxon>
        <taxon>Cytophagia</taxon>
        <taxon>Cytophagales</taxon>
        <taxon>Hymenobacteraceae</taxon>
        <taxon>Pontibacter</taxon>
    </lineage>
</organism>
<dbReference type="EMBL" id="JBHUIM010000002">
    <property type="protein sequence ID" value="MFD2247431.1"/>
    <property type="molecule type" value="Genomic_DNA"/>
</dbReference>
<evidence type="ECO:0008006" key="4">
    <source>
        <dbReference type="Google" id="ProtNLM"/>
    </source>
</evidence>
<feature type="chain" id="PRO_5045851572" description="Lipoprotein" evidence="1">
    <location>
        <begin position="20"/>
        <end position="225"/>
    </location>
</feature>
<reference evidence="3" key="1">
    <citation type="journal article" date="2019" name="Int. J. Syst. Evol. Microbiol.">
        <title>The Global Catalogue of Microorganisms (GCM) 10K type strain sequencing project: providing services to taxonomists for standard genome sequencing and annotation.</title>
        <authorList>
            <consortium name="The Broad Institute Genomics Platform"/>
            <consortium name="The Broad Institute Genome Sequencing Center for Infectious Disease"/>
            <person name="Wu L."/>
            <person name="Ma J."/>
        </authorList>
    </citation>
    <scope>NUCLEOTIDE SEQUENCE [LARGE SCALE GENOMIC DNA]</scope>
    <source>
        <strain evidence="3">CGMCC 4.1782</strain>
    </source>
</reference>